<proteinExistence type="predicted"/>
<dbReference type="RefSeq" id="WP_106003552.1">
    <property type="nucleotide sequence ID" value="NZ_CP027527.1"/>
</dbReference>
<gene>
    <name evidence="1" type="ORF">MGR_0070</name>
</gene>
<dbReference type="EMBL" id="CU459003">
    <property type="protein sequence ID" value="CAM74634.1"/>
    <property type="molecule type" value="Genomic_DNA"/>
</dbReference>
<sequence length="81" mass="9258">MPYTRCPFCGDALPAHRHDCRVPSDLDRFERIHDLLNNHPEKSFLRQNLMRHLVSFGRRADAALRRPSMGQSPMNSATIGA</sequence>
<reference evidence="1" key="1">
    <citation type="journal article" date="2007" name="J. Bacteriol.">
        <title>Comparative genome analysis of four magnetotactic bacteria reveals a complex set of group-specific genes implicated in magnetosome biomineralization and function.</title>
        <authorList>
            <person name="Richter M."/>
            <person name="Kube M."/>
            <person name="Bazylinski D.A."/>
            <person name="Lombardot T."/>
            <person name="Gloeckner F.O."/>
            <person name="Reinhardt R."/>
            <person name="Schueler D."/>
        </authorList>
    </citation>
    <scope>NUCLEOTIDE SEQUENCE</scope>
    <source>
        <strain evidence="1">MSR-1</strain>
    </source>
</reference>
<evidence type="ECO:0000313" key="1">
    <source>
        <dbReference type="EMBL" id="CAM74634.1"/>
    </source>
</evidence>
<accession>A4TVH7</accession>
<organism evidence="1">
    <name type="scientific">Magnetospirillum gryphiswaldense</name>
    <dbReference type="NCBI Taxonomy" id="55518"/>
    <lineage>
        <taxon>Bacteria</taxon>
        <taxon>Pseudomonadati</taxon>
        <taxon>Pseudomonadota</taxon>
        <taxon>Alphaproteobacteria</taxon>
        <taxon>Rhodospirillales</taxon>
        <taxon>Rhodospirillaceae</taxon>
        <taxon>Magnetospirillum</taxon>
    </lineage>
</organism>
<protein>
    <submittedName>
        <fullName evidence="1">Uncharacterized protein</fullName>
    </submittedName>
</protein>
<dbReference type="AlphaFoldDB" id="A4TVH7"/>
<name>A4TVH7_9PROT</name>